<feature type="transmembrane region" description="Helical" evidence="1">
    <location>
        <begin position="145"/>
        <end position="165"/>
    </location>
</feature>
<keyword evidence="1" id="KW-0472">Membrane</keyword>
<keyword evidence="1" id="KW-0812">Transmembrane</keyword>
<dbReference type="Proteomes" id="UP000253094">
    <property type="component" value="Unassembled WGS sequence"/>
</dbReference>
<sequence length="185" mass="19063">MCGSLAGVVFGVASISKARNRAAFSSFVETVRRLPAVPPGWARRAALAAVAAEALLAVTSPLVLPRMLLGKTPYVPVLPVVWVLLAVPLLVAGGAAMLARAPRPRWPGWPACAATRRVLRKVALAAIASICVVSGIVTRPGDPDLAGGVLASLAGAAIASLFLHYDAIAEVFALNRVTHPPGEPK</sequence>
<keyword evidence="1" id="KW-1133">Transmembrane helix</keyword>
<reference evidence="2 3" key="1">
    <citation type="submission" date="2018-06" db="EMBL/GenBank/DDBJ databases">
        <title>Sphaerisporangium craniellae sp. nov., isolated from a marine sponge in the South China Sea.</title>
        <authorList>
            <person name="Li L."/>
        </authorList>
    </citation>
    <scope>NUCLEOTIDE SEQUENCE [LARGE SCALE GENOMIC DNA]</scope>
    <source>
        <strain evidence="2 3">CCTCC AA 208026</strain>
    </source>
</reference>
<protein>
    <submittedName>
        <fullName evidence="2">Uncharacterized protein</fullName>
    </submittedName>
</protein>
<proteinExistence type="predicted"/>
<comment type="caution">
    <text evidence="2">The sequence shown here is derived from an EMBL/GenBank/DDBJ whole genome shotgun (WGS) entry which is preliminary data.</text>
</comment>
<accession>A0A367FF43</accession>
<dbReference type="AlphaFoldDB" id="A0A367FF43"/>
<dbReference type="EMBL" id="QOIL01000014">
    <property type="protein sequence ID" value="RCG28230.1"/>
    <property type="molecule type" value="Genomic_DNA"/>
</dbReference>
<feature type="transmembrane region" description="Helical" evidence="1">
    <location>
        <begin position="118"/>
        <end position="138"/>
    </location>
</feature>
<evidence type="ECO:0000313" key="3">
    <source>
        <dbReference type="Proteomes" id="UP000253094"/>
    </source>
</evidence>
<name>A0A367FF43_9ACTN</name>
<keyword evidence="3" id="KW-1185">Reference proteome</keyword>
<gene>
    <name evidence="2" type="ORF">DQ384_24165</name>
</gene>
<evidence type="ECO:0000313" key="2">
    <source>
        <dbReference type="EMBL" id="RCG28230.1"/>
    </source>
</evidence>
<organism evidence="2 3">
    <name type="scientific">Sphaerisporangium album</name>
    <dbReference type="NCBI Taxonomy" id="509200"/>
    <lineage>
        <taxon>Bacteria</taxon>
        <taxon>Bacillati</taxon>
        <taxon>Actinomycetota</taxon>
        <taxon>Actinomycetes</taxon>
        <taxon>Streptosporangiales</taxon>
        <taxon>Streptosporangiaceae</taxon>
        <taxon>Sphaerisporangium</taxon>
    </lineage>
</organism>
<evidence type="ECO:0000256" key="1">
    <source>
        <dbReference type="SAM" id="Phobius"/>
    </source>
</evidence>
<feature type="transmembrane region" description="Helical" evidence="1">
    <location>
        <begin position="76"/>
        <end position="98"/>
    </location>
</feature>